<dbReference type="PANTHER" id="PTHR42905">
    <property type="entry name" value="PHOSPHOENOLPYRUVATE CARBOXYLASE"/>
    <property type="match status" value="1"/>
</dbReference>
<feature type="coiled-coil region" evidence="1">
    <location>
        <begin position="121"/>
        <end position="148"/>
    </location>
</feature>
<dbReference type="PANTHER" id="PTHR42905:SF16">
    <property type="entry name" value="CARBOXYPHOSPHONOENOLPYRUVATE PHOSPHONOMUTASE-LIKE PROTEIN (AFU_ORTHOLOGUE AFUA_5G07230)"/>
    <property type="match status" value="1"/>
</dbReference>
<comment type="caution">
    <text evidence="2">The sequence shown here is derived from an EMBL/GenBank/DDBJ whole genome shotgun (WGS) entry which is preliminary data.</text>
</comment>
<evidence type="ECO:0000313" key="2">
    <source>
        <dbReference type="EMBL" id="KAK5089570.1"/>
    </source>
</evidence>
<gene>
    <name evidence="2" type="ORF">LTR24_006125</name>
</gene>
<evidence type="ECO:0000256" key="1">
    <source>
        <dbReference type="SAM" id="Coils"/>
    </source>
</evidence>
<evidence type="ECO:0008006" key="4">
    <source>
        <dbReference type="Google" id="ProtNLM"/>
    </source>
</evidence>
<accession>A0ABR0K7G2</accession>
<protein>
    <recommendedName>
        <fullName evidence="4">Carboxyphosphonoenolpyruvate phosphonomutase-like protein</fullName>
    </recommendedName>
</protein>
<proteinExistence type="predicted"/>
<dbReference type="SUPFAM" id="SSF51621">
    <property type="entry name" value="Phosphoenolpyruvate/pyruvate domain"/>
    <property type="match status" value="1"/>
</dbReference>
<reference evidence="2 3" key="1">
    <citation type="submission" date="2023-08" db="EMBL/GenBank/DDBJ databases">
        <title>Black Yeasts Isolated from many extreme environments.</title>
        <authorList>
            <person name="Coleine C."/>
            <person name="Stajich J.E."/>
            <person name="Selbmann L."/>
        </authorList>
    </citation>
    <scope>NUCLEOTIDE SEQUENCE [LARGE SCALE GENOMIC DNA]</scope>
    <source>
        <strain evidence="2 3">CCFEE 5885</strain>
    </source>
</reference>
<keyword evidence="3" id="KW-1185">Reference proteome</keyword>
<dbReference type="CDD" id="cd00377">
    <property type="entry name" value="ICL_PEPM"/>
    <property type="match status" value="1"/>
</dbReference>
<organism evidence="2 3">
    <name type="scientific">Lithohypha guttulata</name>
    <dbReference type="NCBI Taxonomy" id="1690604"/>
    <lineage>
        <taxon>Eukaryota</taxon>
        <taxon>Fungi</taxon>
        <taxon>Dikarya</taxon>
        <taxon>Ascomycota</taxon>
        <taxon>Pezizomycotina</taxon>
        <taxon>Eurotiomycetes</taxon>
        <taxon>Chaetothyriomycetidae</taxon>
        <taxon>Chaetothyriales</taxon>
        <taxon>Trichomeriaceae</taxon>
        <taxon>Lithohypha</taxon>
    </lineage>
</organism>
<name>A0ABR0K7G2_9EURO</name>
<dbReference type="InterPro" id="IPR015813">
    <property type="entry name" value="Pyrv/PenolPyrv_kinase-like_dom"/>
</dbReference>
<dbReference type="InterPro" id="IPR039556">
    <property type="entry name" value="ICL/PEPM"/>
</dbReference>
<sequence>MASTLNNLARKLRSLHVSGNPLLLANVWDGASAAAIANHLSTKAIATASYAIAATQGLDDGNMTLEQNLAGVRNVVAGLRKVGLAGKVPITADLEDGYENPAETVRRAVELGVVGCNIEDVDNRKNELRSLEDAVARIKAAIDAAREAGVSDFVINARTDVLGYGGNIATVIERGKQYLEAGATTVFVWGVQKWDIKPDEVAEMVKALNGRLAVQPGSIGVEKLKELGVSRISIGPALWRRSMIVLEEEGVRLKATVQAATLASR</sequence>
<evidence type="ECO:0000313" key="3">
    <source>
        <dbReference type="Proteomes" id="UP001345013"/>
    </source>
</evidence>
<dbReference type="InterPro" id="IPR040442">
    <property type="entry name" value="Pyrv_kinase-like_dom_sf"/>
</dbReference>
<keyword evidence="1" id="KW-0175">Coiled coil</keyword>
<dbReference type="Gene3D" id="3.20.20.60">
    <property type="entry name" value="Phosphoenolpyruvate-binding domains"/>
    <property type="match status" value="1"/>
</dbReference>
<dbReference type="Proteomes" id="UP001345013">
    <property type="component" value="Unassembled WGS sequence"/>
</dbReference>
<dbReference type="Pfam" id="PF13714">
    <property type="entry name" value="PEP_mutase"/>
    <property type="match status" value="1"/>
</dbReference>
<dbReference type="EMBL" id="JAVRRG010000075">
    <property type="protein sequence ID" value="KAK5089570.1"/>
    <property type="molecule type" value="Genomic_DNA"/>
</dbReference>